<dbReference type="EMBL" id="CP035503">
    <property type="protein sequence ID" value="QDL38336.1"/>
    <property type="molecule type" value="Genomic_DNA"/>
</dbReference>
<evidence type="ECO:0000313" key="1">
    <source>
        <dbReference type="EMBL" id="QDL38336.1"/>
    </source>
</evidence>
<dbReference type="PANTHER" id="PTHR41791:SF1">
    <property type="entry name" value="SSL7039 PROTEIN"/>
    <property type="match status" value="1"/>
</dbReference>
<accession>A0A515DD48</accession>
<dbReference type="Proteomes" id="UP000316798">
    <property type="component" value="Chromosome"/>
</dbReference>
<dbReference type="KEGG" id="rhf:EUB48_14345"/>
<gene>
    <name evidence="1" type="ORF">EUB48_14345</name>
</gene>
<dbReference type="NCBIfam" id="TIGR02683">
    <property type="entry name" value="upstrm_HI1419"/>
    <property type="match status" value="1"/>
</dbReference>
<reference evidence="1 2" key="1">
    <citation type="submission" date="2019-01" db="EMBL/GenBank/DDBJ databases">
        <title>Genomic insights into a novel species Rhodoferax sp.</title>
        <authorList>
            <person name="Jin L."/>
        </authorList>
    </citation>
    <scope>NUCLEOTIDE SEQUENCE [LARGE SCALE GENOMIC DNA]</scope>
    <source>
        <strain evidence="1 2">CHu59-6-5</strain>
    </source>
</reference>
<dbReference type="OrthoDB" id="9800258at2"/>
<dbReference type="AlphaFoldDB" id="A0A515DD48"/>
<name>A0A515DD48_9BURK</name>
<proteinExistence type="predicted"/>
<sequence length="98" mass="11288">MFEIIKTETFEHWLLDLKDRMARFRIQARVDRLASGNTGDFKPLRNGISELRIDFGPGYRVYFMRSGPLVIVLLAGGDKRTQDADIERAIAMAKDWKA</sequence>
<evidence type="ECO:0000313" key="2">
    <source>
        <dbReference type="Proteomes" id="UP000316798"/>
    </source>
</evidence>
<organism evidence="1 2">
    <name type="scientific">Rhodoferax sediminis</name>
    <dbReference type="NCBI Taxonomy" id="2509614"/>
    <lineage>
        <taxon>Bacteria</taxon>
        <taxon>Pseudomonadati</taxon>
        <taxon>Pseudomonadota</taxon>
        <taxon>Betaproteobacteria</taxon>
        <taxon>Burkholderiales</taxon>
        <taxon>Comamonadaceae</taxon>
        <taxon>Rhodoferax</taxon>
    </lineage>
</organism>
<dbReference type="RefSeq" id="WP_142819782.1">
    <property type="nucleotide sequence ID" value="NZ_CP035503.1"/>
</dbReference>
<keyword evidence="2" id="KW-1185">Reference proteome</keyword>
<dbReference type="PANTHER" id="PTHR41791">
    <property type="entry name" value="SSL7039 PROTEIN"/>
    <property type="match status" value="1"/>
</dbReference>
<dbReference type="PIRSF" id="PIRSF028744">
    <property type="entry name" value="Addict_mod_HI1419"/>
    <property type="match status" value="1"/>
</dbReference>
<protein>
    <submittedName>
        <fullName evidence="1">Type II toxin-antitoxin system RelE/ParE family toxin</fullName>
    </submittedName>
</protein>
<dbReference type="InterPro" id="IPR014056">
    <property type="entry name" value="TypeIITA-like_toxin_pred"/>
</dbReference>